<dbReference type="InterPro" id="IPR011990">
    <property type="entry name" value="TPR-like_helical_dom_sf"/>
</dbReference>
<dbReference type="FunFam" id="1.25.40.10:FF:000366">
    <property type="entry name" value="Pentatricopeptide (PPR) repeat-containing protein"/>
    <property type="match status" value="1"/>
</dbReference>
<dbReference type="FunFam" id="1.25.40.10:FF:000201">
    <property type="entry name" value="Pentatricopeptide repeat-containing protein mitochondrial"/>
    <property type="match status" value="1"/>
</dbReference>
<dbReference type="Pfam" id="PF20430">
    <property type="entry name" value="Eplus_motif"/>
    <property type="match status" value="1"/>
</dbReference>
<dbReference type="Pfam" id="PF13041">
    <property type="entry name" value="PPR_2"/>
    <property type="match status" value="4"/>
</dbReference>
<evidence type="ECO:0000313" key="5">
    <source>
        <dbReference type="EMBL" id="CAA7397059.1"/>
    </source>
</evidence>
<organism evidence="5 6">
    <name type="scientific">Spirodela intermedia</name>
    <name type="common">Intermediate duckweed</name>
    <dbReference type="NCBI Taxonomy" id="51605"/>
    <lineage>
        <taxon>Eukaryota</taxon>
        <taxon>Viridiplantae</taxon>
        <taxon>Streptophyta</taxon>
        <taxon>Embryophyta</taxon>
        <taxon>Tracheophyta</taxon>
        <taxon>Spermatophyta</taxon>
        <taxon>Magnoliopsida</taxon>
        <taxon>Liliopsida</taxon>
        <taxon>Araceae</taxon>
        <taxon>Lemnoideae</taxon>
        <taxon>Spirodela</taxon>
    </lineage>
</organism>
<dbReference type="NCBIfam" id="TIGR00756">
    <property type="entry name" value="PPR"/>
    <property type="match status" value="6"/>
</dbReference>
<dbReference type="InterPro" id="IPR032867">
    <property type="entry name" value="DYW_dom"/>
</dbReference>
<dbReference type="InterPro" id="IPR046848">
    <property type="entry name" value="E_motif"/>
</dbReference>
<dbReference type="InterPro" id="IPR046849">
    <property type="entry name" value="E2_motif"/>
</dbReference>
<keyword evidence="2" id="KW-0677">Repeat</keyword>
<evidence type="ECO:0000256" key="3">
    <source>
        <dbReference type="PROSITE-ProRule" id="PRU00708"/>
    </source>
</evidence>
<dbReference type="GO" id="GO:0008270">
    <property type="term" value="F:zinc ion binding"/>
    <property type="evidence" value="ECO:0007669"/>
    <property type="project" value="InterPro"/>
</dbReference>
<dbReference type="Pfam" id="PF01535">
    <property type="entry name" value="PPR"/>
    <property type="match status" value="5"/>
</dbReference>
<dbReference type="Pfam" id="PF20431">
    <property type="entry name" value="E_motif"/>
    <property type="match status" value="1"/>
</dbReference>
<dbReference type="FunFam" id="1.25.40.10:FF:000031">
    <property type="entry name" value="Pentatricopeptide repeat-containing protein mitochondrial"/>
    <property type="match status" value="1"/>
</dbReference>
<feature type="domain" description="DYW" evidence="4">
    <location>
        <begin position="754"/>
        <end position="846"/>
    </location>
</feature>
<feature type="repeat" description="PPR" evidence="3">
    <location>
        <begin position="237"/>
        <end position="271"/>
    </location>
</feature>
<dbReference type="FunFam" id="1.25.40.10:FF:000196">
    <property type="entry name" value="Pentatricopeptide repeat-containing protein At4g14850"/>
    <property type="match status" value="1"/>
</dbReference>
<dbReference type="InterPro" id="IPR002885">
    <property type="entry name" value="PPR_rpt"/>
</dbReference>
<dbReference type="Proteomes" id="UP000663760">
    <property type="component" value="Chromosome 5"/>
</dbReference>
<dbReference type="GO" id="GO:0009451">
    <property type="term" value="P:RNA modification"/>
    <property type="evidence" value="ECO:0007669"/>
    <property type="project" value="InterPro"/>
</dbReference>
<dbReference type="PANTHER" id="PTHR47926:SF538">
    <property type="entry name" value="WHIM2 DOMAIN-CONTAINING PROTEIN"/>
    <property type="match status" value="1"/>
</dbReference>
<dbReference type="Pfam" id="PF14432">
    <property type="entry name" value="DYW_deaminase"/>
    <property type="match status" value="1"/>
</dbReference>
<dbReference type="PANTHER" id="PTHR47926">
    <property type="entry name" value="PENTATRICOPEPTIDE REPEAT-CONTAINING PROTEIN"/>
    <property type="match status" value="1"/>
</dbReference>
<dbReference type="GO" id="GO:0003723">
    <property type="term" value="F:RNA binding"/>
    <property type="evidence" value="ECO:0007669"/>
    <property type="project" value="InterPro"/>
</dbReference>
<dbReference type="InterPro" id="IPR046960">
    <property type="entry name" value="PPR_At4g14850-like_plant"/>
</dbReference>
<evidence type="ECO:0000256" key="2">
    <source>
        <dbReference type="ARBA" id="ARBA00022737"/>
    </source>
</evidence>
<dbReference type="PROSITE" id="PS51375">
    <property type="entry name" value="PPR"/>
    <property type="match status" value="5"/>
</dbReference>
<sequence>MNRRSLVLRRLLGSRATPHHLFEEIPHRSPLSPPPAAELNALLFGYSRDGELRQVLGLFAQIFRSGGAADESTFSCTLKACGCAGDAALGRQLHGCSAKRGLGEHVSVGTSLVDMYMKLGAVEEGRRVFDSMPKRNVVSWSSLLTGYTQNGQQGVVLEIFGRMMEEGVKPNPYTFASVLTASSGLQAVETGLKAHGLVIRFGFEAAVFVCNSLVNMYSKCGLTADARKVFDNMGEIDSVSWNAMVAGLVQNELDREALELFRQMRAEGASLTQLSFAAVMKACAGVGELGFGRQLHCCAMKKGFASDGNIGTALTVVYCKSGEMDEGFRVFSTMGPSRNVVSWTAIICGYLTNGRPDQAAAIFLQMRREDAMPNEFTFSAMLTASPLVSPLQIHAQAIKSGHETSPSVGTALMSAYTNLGLTGEALSAFRGIEDKDIVAWSAMLAAYAQVGDSEAAVRLFCEMTRRRVSPNEFTMSSVIDSCSGPSAAVDQGKQFHGVSIKLGLEEAICVSSALVTMYSKKGSIESAYGVFSRQRERDLISWNSMVCGYAQHGYGSKSLQLFTEMQSLGLEPDGVTFIGVITACTHAGLVDDGRRFFDSMLDPPHPITPTEEHYACMVDLYSRAGRFAEAMEMVRKMPSPAGATVWRTLLGACRVHKNLALGRLAAERLLSLEPEHSAAYVLLSNIYAAAGRWEDRAAVRRLMEAKGVKKEAAWSWIEVKKKVHSFLAGDRSHPFSERLYERLEELLSKLRAAGHRPDTGFVLHDVEEEQKEGMVGEHSEKLALAFGLMATPQGAPLQVVKNLRVCGDCHAVFKLASAAEGRAIVLRDSTRFHHFRDGSCSCGDYW</sequence>
<feature type="repeat" description="PPR" evidence="3">
    <location>
        <begin position="538"/>
        <end position="572"/>
    </location>
</feature>
<evidence type="ECO:0000313" key="6">
    <source>
        <dbReference type="Proteomes" id="UP000663760"/>
    </source>
</evidence>
<dbReference type="EMBL" id="LR746268">
    <property type="protein sequence ID" value="CAA7397059.1"/>
    <property type="molecule type" value="Genomic_DNA"/>
</dbReference>
<dbReference type="OrthoDB" id="185373at2759"/>
<dbReference type="Gene3D" id="1.25.40.10">
    <property type="entry name" value="Tetratricopeptide repeat domain"/>
    <property type="match status" value="6"/>
</dbReference>
<proteinExistence type="inferred from homology"/>
<dbReference type="SUPFAM" id="SSF48452">
    <property type="entry name" value="TPR-like"/>
    <property type="match status" value="1"/>
</dbReference>
<accession>A0A7I8KGY6</accession>
<name>A0A7I8KGY6_SPIIN</name>
<comment type="similarity">
    <text evidence="1">Belongs to the PPR family. PCMP-H subfamily.</text>
</comment>
<reference evidence="5" key="1">
    <citation type="submission" date="2020-02" db="EMBL/GenBank/DDBJ databases">
        <authorList>
            <person name="Scholz U."/>
            <person name="Mascher M."/>
            <person name="Fiebig A."/>
        </authorList>
    </citation>
    <scope>NUCLEOTIDE SEQUENCE</scope>
</reference>
<dbReference type="FunFam" id="1.25.40.10:FF:000382">
    <property type="entry name" value="Pentatricopeptide repeat-containing protein"/>
    <property type="match status" value="1"/>
</dbReference>
<dbReference type="AlphaFoldDB" id="A0A7I8KGY6"/>
<feature type="repeat" description="PPR" evidence="3">
    <location>
        <begin position="339"/>
        <end position="373"/>
    </location>
</feature>
<protein>
    <recommendedName>
        <fullName evidence="4">DYW domain-containing protein</fullName>
    </recommendedName>
</protein>
<feature type="repeat" description="PPR" evidence="3">
    <location>
        <begin position="136"/>
        <end position="170"/>
    </location>
</feature>
<evidence type="ECO:0000259" key="4">
    <source>
        <dbReference type="Pfam" id="PF14432"/>
    </source>
</evidence>
<feature type="repeat" description="PPR" evidence="3">
    <location>
        <begin position="436"/>
        <end position="470"/>
    </location>
</feature>
<gene>
    <name evidence="5" type="ORF">SI8410_05007722</name>
</gene>
<evidence type="ECO:0000256" key="1">
    <source>
        <dbReference type="ARBA" id="ARBA00006643"/>
    </source>
</evidence>
<keyword evidence="6" id="KW-1185">Reference proteome</keyword>